<dbReference type="Proteomes" id="UP001066276">
    <property type="component" value="Chromosome 10"/>
</dbReference>
<protein>
    <submittedName>
        <fullName evidence="2">Uncharacterized protein</fullName>
    </submittedName>
</protein>
<evidence type="ECO:0000256" key="1">
    <source>
        <dbReference type="SAM" id="MobiDB-lite"/>
    </source>
</evidence>
<gene>
    <name evidence="2" type="ORF">NDU88_001718</name>
</gene>
<dbReference type="AlphaFoldDB" id="A0AAV7M637"/>
<accession>A0AAV7M637</accession>
<organism evidence="2 3">
    <name type="scientific">Pleurodeles waltl</name>
    <name type="common">Iberian ribbed newt</name>
    <dbReference type="NCBI Taxonomy" id="8319"/>
    <lineage>
        <taxon>Eukaryota</taxon>
        <taxon>Metazoa</taxon>
        <taxon>Chordata</taxon>
        <taxon>Craniata</taxon>
        <taxon>Vertebrata</taxon>
        <taxon>Euteleostomi</taxon>
        <taxon>Amphibia</taxon>
        <taxon>Batrachia</taxon>
        <taxon>Caudata</taxon>
        <taxon>Salamandroidea</taxon>
        <taxon>Salamandridae</taxon>
        <taxon>Pleurodelinae</taxon>
        <taxon>Pleurodeles</taxon>
    </lineage>
</organism>
<comment type="caution">
    <text evidence="2">The sequence shown here is derived from an EMBL/GenBank/DDBJ whole genome shotgun (WGS) entry which is preliminary data.</text>
</comment>
<proteinExistence type="predicted"/>
<keyword evidence="3" id="KW-1185">Reference proteome</keyword>
<dbReference type="EMBL" id="JANPWB010000014">
    <property type="protein sequence ID" value="KAJ1096583.1"/>
    <property type="molecule type" value="Genomic_DNA"/>
</dbReference>
<evidence type="ECO:0000313" key="2">
    <source>
        <dbReference type="EMBL" id="KAJ1096583.1"/>
    </source>
</evidence>
<name>A0AAV7M637_PLEWA</name>
<sequence>MHGIRQELRKDSFDLIFQDPHLGRPRAGAAPPPGVPRAEDARPDRRRHQNKAQQVVRFQLRVSAELYLCACSDVRQEAAAVDSPGGPQSRARARATAAVACRRALLKDALLRRERAIFREQAAFNNTAQPDRATTDCETQSRKGRIVLGIDVRPRVPWHTFNYSWVFYLTGCSITTSLREIHCTISITRISLTNCKLFQKNALQVAYYNDARRITDTVVVAFSKLPYHHIIAISTGLTG</sequence>
<feature type="region of interest" description="Disordered" evidence="1">
    <location>
        <begin position="20"/>
        <end position="52"/>
    </location>
</feature>
<reference evidence="2" key="1">
    <citation type="journal article" date="2022" name="bioRxiv">
        <title>Sequencing and chromosome-scale assembly of the giantPleurodeles waltlgenome.</title>
        <authorList>
            <person name="Brown T."/>
            <person name="Elewa A."/>
            <person name="Iarovenko S."/>
            <person name="Subramanian E."/>
            <person name="Araus A.J."/>
            <person name="Petzold A."/>
            <person name="Susuki M."/>
            <person name="Suzuki K.-i.T."/>
            <person name="Hayashi T."/>
            <person name="Toyoda A."/>
            <person name="Oliveira C."/>
            <person name="Osipova E."/>
            <person name="Leigh N.D."/>
            <person name="Simon A."/>
            <person name="Yun M.H."/>
        </authorList>
    </citation>
    <scope>NUCLEOTIDE SEQUENCE</scope>
    <source>
        <strain evidence="2">20211129_DDA</strain>
        <tissue evidence="2">Liver</tissue>
    </source>
</reference>
<evidence type="ECO:0000313" key="3">
    <source>
        <dbReference type="Proteomes" id="UP001066276"/>
    </source>
</evidence>